<comment type="similarity">
    <text evidence="2">Belongs to the AAE transporter (TC 2.A.81) family.</text>
</comment>
<feature type="transmembrane region" description="Helical" evidence="8">
    <location>
        <begin position="34"/>
        <end position="52"/>
    </location>
</feature>
<sequence>MEFVKTLLEQQPMFALFLTIAIGYGVGEINIKGFSLGVGAVLFVALAIGWFAPRSAPAAMIGTLGLALFLYAVGAQYGKQFFLGFTSAYGRRANLIALVGVLLSGVTSLVCMRVYQLNPGHALGLFAGSGTSTATLQAAIAELGNDDPAVGYSVAYPFGVAGPIVLLYIAFAIFKPKIVAPSGGGMEILEVSLGNPQFAGKTVAELMSGLPGDVQVVARRRAHHNEPATPDLVLAEHDILLMVGPNRATLDLAGKRLGEPEPGRMLKDRKHLDYLRVFASRPAIVGRTLGELGLPGDNAAVVAHVRRGDTDLLARSDLVLEFGDRVGLLANPADFAALRKFFGNSIKGTAEFSYISIGIGMALGFLLGALSIPLPGIGKVGLGLSGVLIVALILGKLRRTAGLNWTIPLSANLVLRNLGLTVFLAQVGMTSGPRFAATVSETGLLMLGLGAVVLLALAVPVILLGMFVCRMSFDQVAGIVAGACGNPAILAYANKLAPTDEPDIGYAMIFPGMTIVKILFVDIVPVFLQH</sequence>
<proteinExistence type="inferred from homology"/>
<dbReference type="GO" id="GO:0006813">
    <property type="term" value="P:potassium ion transport"/>
    <property type="evidence" value="ECO:0007669"/>
    <property type="project" value="InterPro"/>
</dbReference>
<dbReference type="Pfam" id="PF06826">
    <property type="entry name" value="Asp-Al_Ex"/>
    <property type="match status" value="2"/>
</dbReference>
<comment type="subcellular location">
    <subcellularLocation>
        <location evidence="1">Cell membrane</location>
        <topology evidence="1">Multi-pass membrane protein</topology>
    </subcellularLocation>
</comment>
<keyword evidence="11" id="KW-1185">Reference proteome</keyword>
<evidence type="ECO:0000313" key="10">
    <source>
        <dbReference type="EMBL" id="SIO13032.1"/>
    </source>
</evidence>
<evidence type="ECO:0000313" key="11">
    <source>
        <dbReference type="Proteomes" id="UP000185151"/>
    </source>
</evidence>
<organism evidence="10 11">
    <name type="scientific">Paraburkholderia phenazinium</name>
    <dbReference type="NCBI Taxonomy" id="60549"/>
    <lineage>
        <taxon>Bacteria</taxon>
        <taxon>Pseudomonadati</taxon>
        <taxon>Pseudomonadota</taxon>
        <taxon>Betaproteobacteria</taxon>
        <taxon>Burkholderiales</taxon>
        <taxon>Burkholderiaceae</taxon>
        <taxon>Paraburkholderia</taxon>
    </lineage>
</organism>
<feature type="transmembrane region" description="Helical" evidence="8">
    <location>
        <begin position="154"/>
        <end position="174"/>
    </location>
</feature>
<keyword evidence="6 8" id="KW-1133">Transmembrane helix</keyword>
<name>A0A1N6H011_9BURK</name>
<dbReference type="PANTHER" id="PTHR30445:SF3">
    <property type="entry name" value="TRANSPORT PROTEIN YIDE-RELATED"/>
    <property type="match status" value="1"/>
</dbReference>
<feature type="transmembrane region" description="Helical" evidence="8">
    <location>
        <begin position="95"/>
        <end position="115"/>
    </location>
</feature>
<accession>A0A1N6H011</accession>
<keyword evidence="7 8" id="KW-0472">Membrane</keyword>
<keyword evidence="3" id="KW-0813">Transport</keyword>
<dbReference type="InterPro" id="IPR050144">
    <property type="entry name" value="AAE_transporter"/>
</dbReference>
<evidence type="ECO:0000256" key="6">
    <source>
        <dbReference type="ARBA" id="ARBA00022989"/>
    </source>
</evidence>
<feature type="transmembrane region" description="Helical" evidence="8">
    <location>
        <begin position="12"/>
        <end position="27"/>
    </location>
</feature>
<dbReference type="EMBL" id="FSRU01000001">
    <property type="protein sequence ID" value="SIO13032.1"/>
    <property type="molecule type" value="Genomic_DNA"/>
</dbReference>
<evidence type="ECO:0000256" key="3">
    <source>
        <dbReference type="ARBA" id="ARBA00022448"/>
    </source>
</evidence>
<gene>
    <name evidence="10" type="ORF">SAMN05444165_1077</name>
</gene>
<evidence type="ECO:0000256" key="2">
    <source>
        <dbReference type="ARBA" id="ARBA00009854"/>
    </source>
</evidence>
<dbReference type="GO" id="GO:0005886">
    <property type="term" value="C:plasma membrane"/>
    <property type="evidence" value="ECO:0007669"/>
    <property type="project" value="UniProtKB-SubCell"/>
</dbReference>
<dbReference type="InterPro" id="IPR036721">
    <property type="entry name" value="RCK_C_sf"/>
</dbReference>
<keyword evidence="4" id="KW-1003">Cell membrane</keyword>
<evidence type="ECO:0000256" key="7">
    <source>
        <dbReference type="ARBA" id="ARBA00023136"/>
    </source>
</evidence>
<evidence type="ECO:0000256" key="4">
    <source>
        <dbReference type="ARBA" id="ARBA00022475"/>
    </source>
</evidence>
<dbReference type="Proteomes" id="UP000185151">
    <property type="component" value="Unassembled WGS sequence"/>
</dbReference>
<reference evidence="10 11" key="1">
    <citation type="submission" date="2016-11" db="EMBL/GenBank/DDBJ databases">
        <authorList>
            <person name="Jaros S."/>
            <person name="Januszkiewicz K."/>
            <person name="Wedrychowicz H."/>
        </authorList>
    </citation>
    <scope>NUCLEOTIDE SEQUENCE [LARGE SCALE GENOMIC DNA]</scope>
    <source>
        <strain evidence="10 11">GAS95</strain>
    </source>
</reference>
<dbReference type="Pfam" id="PF02080">
    <property type="entry name" value="TrkA_C"/>
    <property type="match status" value="1"/>
</dbReference>
<feature type="transmembrane region" description="Helical" evidence="8">
    <location>
        <begin position="380"/>
        <end position="397"/>
    </location>
</feature>
<feature type="transmembrane region" description="Helical" evidence="8">
    <location>
        <begin position="58"/>
        <end position="74"/>
    </location>
</feature>
<feature type="domain" description="RCK C-terminal" evidence="9">
    <location>
        <begin position="174"/>
        <end position="258"/>
    </location>
</feature>
<evidence type="ECO:0000256" key="8">
    <source>
        <dbReference type="SAM" id="Phobius"/>
    </source>
</evidence>
<dbReference type="RefSeq" id="WP_074294561.1">
    <property type="nucleotide sequence ID" value="NZ_FSRU01000001.1"/>
</dbReference>
<evidence type="ECO:0000256" key="5">
    <source>
        <dbReference type="ARBA" id="ARBA00022692"/>
    </source>
</evidence>
<dbReference type="PANTHER" id="PTHR30445">
    <property type="entry name" value="K(+)_H(+) ANTIPORTER SUBUNIT KHTT"/>
    <property type="match status" value="1"/>
</dbReference>
<feature type="transmembrane region" description="Helical" evidence="8">
    <location>
        <begin position="505"/>
        <end position="528"/>
    </location>
</feature>
<feature type="transmembrane region" description="Helical" evidence="8">
    <location>
        <begin position="476"/>
        <end position="493"/>
    </location>
</feature>
<feature type="transmembrane region" description="Helical" evidence="8">
    <location>
        <begin position="409"/>
        <end position="429"/>
    </location>
</feature>
<evidence type="ECO:0000256" key="1">
    <source>
        <dbReference type="ARBA" id="ARBA00004651"/>
    </source>
</evidence>
<protein>
    <submittedName>
        <fullName evidence="10">Putative transport protein</fullName>
    </submittedName>
</protein>
<dbReference type="OrthoDB" id="8611026at2"/>
<dbReference type="NCBIfam" id="TIGR01625">
    <property type="entry name" value="YidE_YbjL_dupl"/>
    <property type="match status" value="1"/>
</dbReference>
<dbReference type="SUPFAM" id="SSF116726">
    <property type="entry name" value="TrkA C-terminal domain-like"/>
    <property type="match status" value="2"/>
</dbReference>
<evidence type="ECO:0000259" key="9">
    <source>
        <dbReference type="PROSITE" id="PS51202"/>
    </source>
</evidence>
<dbReference type="InterPro" id="IPR006037">
    <property type="entry name" value="RCK_C"/>
</dbReference>
<feature type="domain" description="RCK C-terminal" evidence="9">
    <location>
        <begin position="260"/>
        <end position="344"/>
    </location>
</feature>
<dbReference type="InterPro" id="IPR006512">
    <property type="entry name" value="YidE_YbjL"/>
</dbReference>
<dbReference type="Gene3D" id="3.30.70.1450">
    <property type="entry name" value="Regulator of K+ conductance, C-terminal domain"/>
    <property type="match status" value="2"/>
</dbReference>
<feature type="transmembrane region" description="Helical" evidence="8">
    <location>
        <begin position="444"/>
        <end position="469"/>
    </location>
</feature>
<dbReference type="GO" id="GO:0008324">
    <property type="term" value="F:monoatomic cation transmembrane transporter activity"/>
    <property type="evidence" value="ECO:0007669"/>
    <property type="project" value="InterPro"/>
</dbReference>
<keyword evidence="5 8" id="KW-0812">Transmembrane</keyword>
<dbReference type="AlphaFoldDB" id="A0A1N6H011"/>
<dbReference type="PROSITE" id="PS51202">
    <property type="entry name" value="RCK_C"/>
    <property type="match status" value="2"/>
</dbReference>
<feature type="transmembrane region" description="Helical" evidence="8">
    <location>
        <begin position="352"/>
        <end position="374"/>
    </location>
</feature>